<proteinExistence type="predicted"/>
<evidence type="ECO:0000256" key="1">
    <source>
        <dbReference type="SAM" id="Phobius"/>
    </source>
</evidence>
<organism evidence="2 3">
    <name type="scientific">Ruminococcus bromii</name>
    <dbReference type="NCBI Taxonomy" id="40518"/>
    <lineage>
        <taxon>Bacteria</taxon>
        <taxon>Bacillati</taxon>
        <taxon>Bacillota</taxon>
        <taxon>Clostridia</taxon>
        <taxon>Eubacteriales</taxon>
        <taxon>Oscillospiraceae</taxon>
        <taxon>Ruminococcus</taxon>
    </lineage>
</organism>
<protein>
    <recommendedName>
        <fullName evidence="4">DUF443 family protein</fullName>
    </recommendedName>
</protein>
<accession>A0A2N0UIV4</accession>
<evidence type="ECO:0000313" key="2">
    <source>
        <dbReference type="EMBL" id="PKD26868.1"/>
    </source>
</evidence>
<dbReference type="Proteomes" id="UP000233425">
    <property type="component" value="Unassembled WGS sequence"/>
</dbReference>
<keyword evidence="1" id="KW-0472">Membrane</keyword>
<keyword evidence="3" id="KW-1185">Reference proteome</keyword>
<reference evidence="2" key="1">
    <citation type="journal article" date="2018" name="Environ. Microbiol.">
        <title>Sporulation capability and amylosome conservation among diverse human colonic and rumen isolates of the keystone starch-degrader Ruminococcus bromii.</title>
        <authorList>
            <person name="Mukhopadhya I."/>
            <person name="Morais S."/>
            <person name="Laverde-Gomez J."/>
            <person name="Sheridan P.O."/>
            <person name="Walker A.W."/>
            <person name="Kelly W."/>
            <person name="Klieve A.V."/>
            <person name="Ouwerkerk D."/>
            <person name="Duncan S.H."/>
            <person name="Louis P."/>
            <person name="Koropatkin N."/>
            <person name="Cockburn D."/>
            <person name="Kibler R."/>
            <person name="Cooper P.J."/>
            <person name="Sandoval C."/>
            <person name="Crost E."/>
            <person name="Juge N."/>
            <person name="Bayer E.A."/>
            <person name="Flint H.J."/>
        </authorList>
    </citation>
    <scope>NUCLEOTIDE SEQUENCE [LARGE SCALE GENOMIC DNA]</scope>
    <source>
        <strain evidence="2">ATCC 27255</strain>
    </source>
</reference>
<sequence length="173" mass="19219">MEEKYYWVLGFCCGFIAVVIVTLIIANIKRKKNTYTEYDERQVLARGKAYKSAFFVLIGYIVACALVNVLEINWAELSVQMFIGLFLSTAVFVGISIFNDAYFTSNKGRKSLLGSLAFVAGAECLGIAFGEKTFVTNGIANLDIIPIIVMIWAISIFVMVVIKTIIDKKAVEE</sequence>
<dbReference type="EMBL" id="NNSR01000073">
    <property type="protein sequence ID" value="PKD26868.1"/>
    <property type="molecule type" value="Genomic_DNA"/>
</dbReference>
<feature type="transmembrane region" description="Helical" evidence="1">
    <location>
        <begin position="6"/>
        <end position="28"/>
    </location>
</feature>
<feature type="transmembrane region" description="Helical" evidence="1">
    <location>
        <begin position="111"/>
        <end position="129"/>
    </location>
</feature>
<dbReference type="RefSeq" id="WP_101029657.1">
    <property type="nucleotide sequence ID" value="NZ_CABMMZ010000073.1"/>
</dbReference>
<feature type="transmembrane region" description="Helical" evidence="1">
    <location>
        <begin position="49"/>
        <end position="69"/>
    </location>
</feature>
<comment type="caution">
    <text evidence="2">The sequence shown here is derived from an EMBL/GenBank/DDBJ whole genome shotgun (WGS) entry which is preliminary data.</text>
</comment>
<dbReference type="AlphaFoldDB" id="A0A2N0UIV4"/>
<evidence type="ECO:0000313" key="3">
    <source>
        <dbReference type="Proteomes" id="UP000233425"/>
    </source>
</evidence>
<feature type="transmembrane region" description="Helical" evidence="1">
    <location>
        <begin position="81"/>
        <end position="99"/>
    </location>
</feature>
<keyword evidence="1" id="KW-1133">Transmembrane helix</keyword>
<keyword evidence="1" id="KW-0812">Transmembrane</keyword>
<gene>
    <name evidence="2" type="ORF">RBATCC27255_01733</name>
</gene>
<evidence type="ECO:0008006" key="4">
    <source>
        <dbReference type="Google" id="ProtNLM"/>
    </source>
</evidence>
<name>A0A2N0UIV4_9FIRM</name>
<feature type="transmembrane region" description="Helical" evidence="1">
    <location>
        <begin position="144"/>
        <end position="166"/>
    </location>
</feature>